<protein>
    <submittedName>
        <fullName evidence="2">Uncharacterized protein</fullName>
    </submittedName>
</protein>
<dbReference type="OrthoDB" id="260014at2"/>
<accession>A0A517R764</accession>
<dbReference type="Proteomes" id="UP000317318">
    <property type="component" value="Chromosome"/>
</dbReference>
<reference evidence="2 3" key="1">
    <citation type="submission" date="2019-02" db="EMBL/GenBank/DDBJ databases">
        <title>Deep-cultivation of Planctomycetes and their phenomic and genomic characterization uncovers novel biology.</title>
        <authorList>
            <person name="Wiegand S."/>
            <person name="Jogler M."/>
            <person name="Boedeker C."/>
            <person name="Pinto D."/>
            <person name="Vollmers J."/>
            <person name="Rivas-Marin E."/>
            <person name="Kohn T."/>
            <person name="Peeters S.H."/>
            <person name="Heuer A."/>
            <person name="Rast P."/>
            <person name="Oberbeckmann S."/>
            <person name="Bunk B."/>
            <person name="Jeske O."/>
            <person name="Meyerdierks A."/>
            <person name="Storesund J.E."/>
            <person name="Kallscheuer N."/>
            <person name="Luecker S."/>
            <person name="Lage O.M."/>
            <person name="Pohl T."/>
            <person name="Merkel B.J."/>
            <person name="Hornburger P."/>
            <person name="Mueller R.-W."/>
            <person name="Bruemmer F."/>
            <person name="Labrenz M."/>
            <person name="Spormann A.M."/>
            <person name="Op den Camp H."/>
            <person name="Overmann J."/>
            <person name="Amann R."/>
            <person name="Jetten M.S.M."/>
            <person name="Mascher T."/>
            <person name="Medema M.H."/>
            <person name="Devos D.P."/>
            <person name="Kaster A.-K."/>
            <person name="Ovreas L."/>
            <person name="Rohde M."/>
            <person name="Galperin M.Y."/>
            <person name="Jogler C."/>
        </authorList>
    </citation>
    <scope>NUCLEOTIDE SEQUENCE [LARGE SCALE GENOMIC DNA]</scope>
    <source>
        <strain evidence="2 3">Pan189</strain>
    </source>
</reference>
<sequence length="486" mass="53827">MDFRVGVTTAPRRSPTLIKTVESLMSAGFEPIVFAEPGSCAVHLTECDRLGVPIVRRETTRGCYRNWIETADDLLDGDADAILIVQDDTVVHPQSRTFLEADLWPCERVGYVSLYCAKHYSQRWSVYRPDGELVSRHLTEQAANRTARRGGEGGGGGFEVKTEERPVGCHRTGTPSLWGACALVFQPRQLRRILDSKTCRGWTGAGGSKAERARRKADPKTIKNVDTMIGMAVSELHLEGRVYHPSLAQHIAKHSAVGHGDNSGRRRASHVVPDEVDPKAVFAAETGYVRYEADGRARRTGDPEYDAAVDWWHGLGHSPSWSIDLDSWHTLRDLLRHDMRTLEFGSGLSTRLIRGRVRDHLAIEQDRKVAIDSGALHCPLAGDWYEVRHQGPPLEGPPYDLILIDGPQGEGNRRGILSRIEPLCHADTVIVIDDVHRDAEWQLAHAIADRLNRPLGKRGRLGVIRPNVPAAATPTASQSELLQVGE</sequence>
<name>A0A517R764_9PLAN</name>
<organism evidence="2 3">
    <name type="scientific">Stratiformator vulcanicus</name>
    <dbReference type="NCBI Taxonomy" id="2527980"/>
    <lineage>
        <taxon>Bacteria</taxon>
        <taxon>Pseudomonadati</taxon>
        <taxon>Planctomycetota</taxon>
        <taxon>Planctomycetia</taxon>
        <taxon>Planctomycetales</taxon>
        <taxon>Planctomycetaceae</taxon>
        <taxon>Stratiformator</taxon>
    </lineage>
</organism>
<dbReference type="EMBL" id="CP036268">
    <property type="protein sequence ID" value="QDT39719.1"/>
    <property type="molecule type" value="Genomic_DNA"/>
</dbReference>
<dbReference type="AlphaFoldDB" id="A0A517R764"/>
<proteinExistence type="predicted"/>
<dbReference type="RefSeq" id="WP_145365842.1">
    <property type="nucleotide sequence ID" value="NZ_CP036268.1"/>
</dbReference>
<evidence type="ECO:0000313" key="3">
    <source>
        <dbReference type="Proteomes" id="UP000317318"/>
    </source>
</evidence>
<evidence type="ECO:0000256" key="1">
    <source>
        <dbReference type="SAM" id="MobiDB-lite"/>
    </source>
</evidence>
<keyword evidence="3" id="KW-1185">Reference proteome</keyword>
<gene>
    <name evidence="2" type="ORF">Pan189_41280</name>
</gene>
<evidence type="ECO:0000313" key="2">
    <source>
        <dbReference type="EMBL" id="QDT39719.1"/>
    </source>
</evidence>
<dbReference type="KEGG" id="svp:Pan189_41280"/>
<feature type="region of interest" description="Disordered" evidence="1">
    <location>
        <begin position="141"/>
        <end position="162"/>
    </location>
</feature>